<dbReference type="PANTHER" id="PTHR46179">
    <property type="entry name" value="ZINC FINGER PROTEIN"/>
    <property type="match status" value="1"/>
</dbReference>
<reference evidence="11 12" key="1">
    <citation type="journal article" date="2016" name="Mol. Biol. Evol.">
        <title>Comparative Genomics of Early-Diverging Mushroom-Forming Fungi Provides Insights into the Origins of Lignocellulose Decay Capabilities.</title>
        <authorList>
            <person name="Nagy L.G."/>
            <person name="Riley R."/>
            <person name="Tritt A."/>
            <person name="Adam C."/>
            <person name="Daum C."/>
            <person name="Floudas D."/>
            <person name="Sun H."/>
            <person name="Yadav J.S."/>
            <person name="Pangilinan J."/>
            <person name="Larsson K.H."/>
            <person name="Matsuura K."/>
            <person name="Barry K."/>
            <person name="Labutti K."/>
            <person name="Kuo R."/>
            <person name="Ohm R.A."/>
            <person name="Bhattacharya S.S."/>
            <person name="Shirouzu T."/>
            <person name="Yoshinaga Y."/>
            <person name="Martin F.M."/>
            <person name="Grigoriev I.V."/>
            <person name="Hibbett D.S."/>
        </authorList>
    </citation>
    <scope>NUCLEOTIDE SEQUENCE [LARGE SCALE GENOMIC DNA]</scope>
    <source>
        <strain evidence="11 12">HHB12029</strain>
    </source>
</reference>
<feature type="region of interest" description="Disordered" evidence="9">
    <location>
        <begin position="103"/>
        <end position="141"/>
    </location>
</feature>
<dbReference type="PROSITE" id="PS50157">
    <property type="entry name" value="ZINC_FINGER_C2H2_2"/>
    <property type="match status" value="1"/>
</dbReference>
<keyword evidence="12" id="KW-1185">Reference proteome</keyword>
<dbReference type="SUPFAM" id="SSF57667">
    <property type="entry name" value="beta-beta-alpha zinc fingers"/>
    <property type="match status" value="1"/>
</dbReference>
<evidence type="ECO:0000256" key="6">
    <source>
        <dbReference type="ARBA" id="ARBA00023163"/>
    </source>
</evidence>
<feature type="compositionally biased region" description="Acidic residues" evidence="9">
    <location>
        <begin position="103"/>
        <end position="113"/>
    </location>
</feature>
<feature type="compositionally biased region" description="Low complexity" evidence="9">
    <location>
        <begin position="291"/>
        <end position="304"/>
    </location>
</feature>
<dbReference type="SMART" id="SM00355">
    <property type="entry name" value="ZnF_C2H2"/>
    <property type="match status" value="5"/>
</dbReference>
<evidence type="ECO:0000256" key="2">
    <source>
        <dbReference type="ARBA" id="ARBA00022723"/>
    </source>
</evidence>
<dbReference type="InterPro" id="IPR051061">
    <property type="entry name" value="Zinc_finger_trans_reg"/>
</dbReference>
<dbReference type="GO" id="GO:0008270">
    <property type="term" value="F:zinc ion binding"/>
    <property type="evidence" value="ECO:0007669"/>
    <property type="project" value="UniProtKB-KW"/>
</dbReference>
<dbReference type="GO" id="GO:0006357">
    <property type="term" value="P:regulation of transcription by RNA polymerase II"/>
    <property type="evidence" value="ECO:0007669"/>
    <property type="project" value="TreeGrafter"/>
</dbReference>
<evidence type="ECO:0000259" key="10">
    <source>
        <dbReference type="PROSITE" id="PS50157"/>
    </source>
</evidence>
<evidence type="ECO:0000256" key="5">
    <source>
        <dbReference type="ARBA" id="ARBA00023015"/>
    </source>
</evidence>
<sequence length="351" mass="40249">MLSCLWAGCTLVYSSEKSLFEHLCRVHVVNSNSVDGRLLCQWAKCNVRPPFTSGKNLSTVDHMRTHSQYKEFICAHCDDEFVHQWSMSCHYKKFPWHQPALLEDDDDNEEEDTDNRSSTRLPSPTTSDVYEVPPPARGSRSTWTCQWSTCRITFNAPQSGIAGPDAGNMYRHVCDHFSESYDEECLWIGCRKSFPRRADFLQHAKSEHLPEWCAPWTCKYCSKRYVKKSGLIKHMQCLHRQRDVNTASSSTDTRIRRKRILSDSEDDADTVVVMKKPRTDAQRTHGRARGSTTTHPRDTSSSSSRADRFNIGTSIAARDIWKQVHEMVDAKVDDIIQEAVARKLGAWNRDA</sequence>
<dbReference type="Gene3D" id="3.30.160.60">
    <property type="entry name" value="Classic Zinc Finger"/>
    <property type="match status" value="2"/>
</dbReference>
<comment type="subcellular location">
    <subcellularLocation>
        <location evidence="1">Nucleus</location>
    </subcellularLocation>
</comment>
<evidence type="ECO:0000256" key="1">
    <source>
        <dbReference type="ARBA" id="ARBA00004123"/>
    </source>
</evidence>
<keyword evidence="2" id="KW-0479">Metal-binding</keyword>
<dbReference type="InParanoid" id="A0A166AJ64"/>
<dbReference type="STRING" id="1314781.A0A166AJ64"/>
<dbReference type="InterPro" id="IPR036236">
    <property type="entry name" value="Znf_C2H2_sf"/>
</dbReference>
<evidence type="ECO:0000256" key="3">
    <source>
        <dbReference type="ARBA" id="ARBA00022771"/>
    </source>
</evidence>
<feature type="region of interest" description="Disordered" evidence="9">
    <location>
        <begin position="266"/>
        <end position="307"/>
    </location>
</feature>
<feature type="domain" description="C2H2-type" evidence="10">
    <location>
        <begin position="216"/>
        <end position="244"/>
    </location>
</feature>
<name>A0A166AJ64_EXIGL</name>
<dbReference type="PANTHER" id="PTHR46179:SF13">
    <property type="entry name" value="C2H2-TYPE DOMAIN-CONTAINING PROTEIN"/>
    <property type="match status" value="1"/>
</dbReference>
<dbReference type="GO" id="GO:0005634">
    <property type="term" value="C:nucleus"/>
    <property type="evidence" value="ECO:0007669"/>
    <property type="project" value="UniProtKB-SubCell"/>
</dbReference>
<dbReference type="OrthoDB" id="8922241at2759"/>
<protein>
    <recommendedName>
        <fullName evidence="10">C2H2-type domain-containing protein</fullName>
    </recommendedName>
</protein>
<evidence type="ECO:0000256" key="4">
    <source>
        <dbReference type="ARBA" id="ARBA00022833"/>
    </source>
</evidence>
<dbReference type="Proteomes" id="UP000077266">
    <property type="component" value="Unassembled WGS sequence"/>
</dbReference>
<keyword evidence="5" id="KW-0805">Transcription regulation</keyword>
<keyword evidence="4" id="KW-0862">Zinc</keyword>
<accession>A0A166AJ64</accession>
<feature type="compositionally biased region" description="Low complexity" evidence="9">
    <location>
        <begin position="116"/>
        <end position="127"/>
    </location>
</feature>
<keyword evidence="7" id="KW-0539">Nucleus</keyword>
<dbReference type="InterPro" id="IPR013087">
    <property type="entry name" value="Znf_C2H2_type"/>
</dbReference>
<dbReference type="AlphaFoldDB" id="A0A166AJ64"/>
<evidence type="ECO:0000256" key="9">
    <source>
        <dbReference type="SAM" id="MobiDB-lite"/>
    </source>
</evidence>
<evidence type="ECO:0000313" key="12">
    <source>
        <dbReference type="Proteomes" id="UP000077266"/>
    </source>
</evidence>
<keyword evidence="6" id="KW-0804">Transcription</keyword>
<evidence type="ECO:0000256" key="8">
    <source>
        <dbReference type="PROSITE-ProRule" id="PRU00042"/>
    </source>
</evidence>
<dbReference type="PROSITE" id="PS00028">
    <property type="entry name" value="ZINC_FINGER_C2H2_1"/>
    <property type="match status" value="2"/>
</dbReference>
<evidence type="ECO:0000313" key="11">
    <source>
        <dbReference type="EMBL" id="KZV92389.1"/>
    </source>
</evidence>
<evidence type="ECO:0000256" key="7">
    <source>
        <dbReference type="ARBA" id="ARBA00023242"/>
    </source>
</evidence>
<dbReference type="EMBL" id="KV426009">
    <property type="protein sequence ID" value="KZV92389.1"/>
    <property type="molecule type" value="Genomic_DNA"/>
</dbReference>
<keyword evidence="3 8" id="KW-0863">Zinc-finger</keyword>
<proteinExistence type="predicted"/>
<gene>
    <name evidence="11" type="ORF">EXIGLDRAFT_836491</name>
</gene>
<organism evidence="11 12">
    <name type="scientific">Exidia glandulosa HHB12029</name>
    <dbReference type="NCBI Taxonomy" id="1314781"/>
    <lineage>
        <taxon>Eukaryota</taxon>
        <taxon>Fungi</taxon>
        <taxon>Dikarya</taxon>
        <taxon>Basidiomycota</taxon>
        <taxon>Agaricomycotina</taxon>
        <taxon>Agaricomycetes</taxon>
        <taxon>Auriculariales</taxon>
        <taxon>Exidiaceae</taxon>
        <taxon>Exidia</taxon>
    </lineage>
</organism>